<keyword evidence="4" id="KW-1185">Reference proteome</keyword>
<name>A0A1Q9C8X0_SYMMI</name>
<sequence length="360" mass="39891">MCRAAGLDEAGDFHVYLYGQSVPLIGDAEVETRTGGSIAFVPTDRIPQHRSLFSEMLAATDGWDADPAILPRSAPMQGDHILLTPGELVLFAPIDHPMLVVMRLVGLSPPTCAWAPQLTRLEESDLQYASSLLGKAFFSNYTLRALEVRTLQRTVKDVLTLIPFLIILIIPLSPVGHVLVFSFIQKNFPEFFPSAFTEHRQNAIKIYRDIVPDAGGGKQQDATRIRYLGIPADRGYPGVHIRFELYRLNNLRKAIEYYHRALRSDRNDAFCSEMLNYAVHEEAGKLRSGAKQQLRPVCLASRCQAVHVSEPGHRKLVPKVTGCDPDAHGIGRGILTSRACFHSLRQASKLPFPAWSGGGL</sequence>
<dbReference type="EMBL" id="LSRX01001492">
    <property type="protein sequence ID" value="OLP79379.1"/>
    <property type="molecule type" value="Genomic_DNA"/>
</dbReference>
<accession>A0A1Q9C8X0</accession>
<organism evidence="3 4">
    <name type="scientific">Symbiodinium microadriaticum</name>
    <name type="common">Dinoflagellate</name>
    <name type="synonym">Zooxanthella microadriatica</name>
    <dbReference type="NCBI Taxonomy" id="2951"/>
    <lineage>
        <taxon>Eukaryota</taxon>
        <taxon>Sar</taxon>
        <taxon>Alveolata</taxon>
        <taxon>Dinophyceae</taxon>
        <taxon>Suessiales</taxon>
        <taxon>Symbiodiniaceae</taxon>
        <taxon>Symbiodinium</taxon>
    </lineage>
</organism>
<comment type="caution">
    <text evidence="3">The sequence shown here is derived from an EMBL/GenBank/DDBJ whole genome shotgun (WGS) entry which is preliminary data.</text>
</comment>
<evidence type="ECO:0000313" key="4">
    <source>
        <dbReference type="Proteomes" id="UP000186817"/>
    </source>
</evidence>
<reference evidence="3 4" key="1">
    <citation type="submission" date="2016-02" db="EMBL/GenBank/DDBJ databases">
        <title>Genome analysis of coral dinoflagellate symbionts highlights evolutionary adaptations to a symbiotic lifestyle.</title>
        <authorList>
            <person name="Aranda M."/>
            <person name="Li Y."/>
            <person name="Liew Y.J."/>
            <person name="Baumgarten S."/>
            <person name="Simakov O."/>
            <person name="Wilson M."/>
            <person name="Piel J."/>
            <person name="Ashoor H."/>
            <person name="Bougouffa S."/>
            <person name="Bajic V.B."/>
            <person name="Ryu T."/>
            <person name="Ravasi T."/>
            <person name="Bayer T."/>
            <person name="Micklem G."/>
            <person name="Kim H."/>
            <person name="Bhak J."/>
            <person name="Lajeunesse T.C."/>
            <person name="Voolstra C.R."/>
        </authorList>
    </citation>
    <scope>NUCLEOTIDE SEQUENCE [LARGE SCALE GENOMIC DNA]</scope>
    <source>
        <strain evidence="3 4">CCMP2467</strain>
    </source>
</reference>
<gene>
    <name evidence="3" type="ORF">AK812_SmicGene40334</name>
</gene>
<keyword evidence="1" id="KW-1133">Transmembrane helix</keyword>
<dbReference type="AlphaFoldDB" id="A0A1Q9C8X0"/>
<dbReference type="InterPro" id="IPR033122">
    <property type="entry name" value="LETM1-like_RBD"/>
</dbReference>
<dbReference type="Proteomes" id="UP000186817">
    <property type="component" value="Unassembled WGS sequence"/>
</dbReference>
<proteinExistence type="predicted"/>
<dbReference type="Pfam" id="PF07766">
    <property type="entry name" value="LETM1_RBD"/>
    <property type="match status" value="1"/>
</dbReference>
<keyword evidence="1" id="KW-0812">Transmembrane</keyword>
<dbReference type="GO" id="GO:0043022">
    <property type="term" value="F:ribosome binding"/>
    <property type="evidence" value="ECO:0007669"/>
    <property type="project" value="InterPro"/>
</dbReference>
<evidence type="ECO:0000256" key="1">
    <source>
        <dbReference type="SAM" id="Phobius"/>
    </source>
</evidence>
<feature type="transmembrane region" description="Helical" evidence="1">
    <location>
        <begin position="158"/>
        <end position="184"/>
    </location>
</feature>
<dbReference type="InterPro" id="IPR011990">
    <property type="entry name" value="TPR-like_helical_dom_sf"/>
</dbReference>
<evidence type="ECO:0000313" key="3">
    <source>
        <dbReference type="EMBL" id="OLP79379.1"/>
    </source>
</evidence>
<protein>
    <recommendedName>
        <fullName evidence="2">Letm1 RBD domain-containing protein</fullName>
    </recommendedName>
</protein>
<dbReference type="Gene3D" id="1.25.40.10">
    <property type="entry name" value="Tetratricopeptide repeat domain"/>
    <property type="match status" value="1"/>
</dbReference>
<feature type="domain" description="Letm1 RBD" evidence="2">
    <location>
        <begin position="146"/>
        <end position="205"/>
    </location>
</feature>
<dbReference type="OrthoDB" id="449315at2759"/>
<evidence type="ECO:0000259" key="2">
    <source>
        <dbReference type="Pfam" id="PF07766"/>
    </source>
</evidence>
<keyword evidence="1" id="KW-0472">Membrane</keyword>